<organism evidence="4 5">
    <name type="scientific">Perkinsus chesapeaki</name>
    <name type="common">Clam parasite</name>
    <name type="synonym">Perkinsus andrewsi</name>
    <dbReference type="NCBI Taxonomy" id="330153"/>
    <lineage>
        <taxon>Eukaryota</taxon>
        <taxon>Sar</taxon>
        <taxon>Alveolata</taxon>
        <taxon>Perkinsozoa</taxon>
        <taxon>Perkinsea</taxon>
        <taxon>Perkinsida</taxon>
        <taxon>Perkinsidae</taxon>
        <taxon>Perkinsus</taxon>
    </lineage>
</organism>
<keyword evidence="1" id="KW-0436">Ligase</keyword>
<evidence type="ECO:0000313" key="4">
    <source>
        <dbReference type="EMBL" id="KAF4650916.1"/>
    </source>
</evidence>
<keyword evidence="5" id="KW-1185">Reference proteome</keyword>
<dbReference type="Proteomes" id="UP000591131">
    <property type="component" value="Unassembled WGS sequence"/>
</dbReference>
<sequence>MSAERLGQDRSVELSVTVEKVNHFDGGDCEGVLKTKLADDKRWRTKQFDRIIKINTFRARSERVCLQAAIELLRWEEISQPSSKSAQDGLIRRASHPYERPNRDNMEIRHMHLTNVTVNRSSEHYNDNDDKIQLIPRGLELLATLDVNPDRFWDDTRRICSLTIDAMEPFLTEAEECVTVQDGPGAFHILGFDLMLDEDRELWLLEVNTNPSLRVDNIESTDGSVK</sequence>
<keyword evidence="3" id="KW-0067">ATP-binding</keyword>
<dbReference type="EMBL" id="JAAPAO010001155">
    <property type="protein sequence ID" value="KAF4650916.1"/>
    <property type="molecule type" value="Genomic_DNA"/>
</dbReference>
<evidence type="ECO:0000313" key="5">
    <source>
        <dbReference type="Proteomes" id="UP000591131"/>
    </source>
</evidence>
<dbReference type="SUPFAM" id="SSF56059">
    <property type="entry name" value="Glutathione synthetase ATP-binding domain-like"/>
    <property type="match status" value="1"/>
</dbReference>
<keyword evidence="2" id="KW-0547">Nucleotide-binding</keyword>
<dbReference type="Pfam" id="PF03133">
    <property type="entry name" value="TTL"/>
    <property type="match status" value="1"/>
</dbReference>
<dbReference type="GO" id="GO:0015631">
    <property type="term" value="F:tubulin binding"/>
    <property type="evidence" value="ECO:0007669"/>
    <property type="project" value="TreeGrafter"/>
</dbReference>
<dbReference type="PANTHER" id="PTHR12241:SF154">
    <property type="entry name" value="TUBULIN POLYGLUTAMYLASE TTLL11"/>
    <property type="match status" value="1"/>
</dbReference>
<gene>
    <name evidence="4" type="primary">TTLL7</name>
    <name evidence="4" type="ORF">FOL47_000774</name>
</gene>
<dbReference type="GO" id="GO:0000226">
    <property type="term" value="P:microtubule cytoskeleton organization"/>
    <property type="evidence" value="ECO:0007669"/>
    <property type="project" value="TreeGrafter"/>
</dbReference>
<dbReference type="GO" id="GO:0070740">
    <property type="term" value="F:tubulin-glutamic acid ligase activity"/>
    <property type="evidence" value="ECO:0007669"/>
    <property type="project" value="TreeGrafter"/>
</dbReference>
<dbReference type="GO" id="GO:0036064">
    <property type="term" value="C:ciliary basal body"/>
    <property type="evidence" value="ECO:0007669"/>
    <property type="project" value="TreeGrafter"/>
</dbReference>
<dbReference type="PROSITE" id="PS51221">
    <property type="entry name" value="TTL"/>
    <property type="match status" value="1"/>
</dbReference>
<dbReference type="OrthoDB" id="449406at2759"/>
<dbReference type="AlphaFoldDB" id="A0A7J6KWU3"/>
<name>A0A7J6KWU3_PERCH</name>
<dbReference type="GO" id="GO:0005524">
    <property type="term" value="F:ATP binding"/>
    <property type="evidence" value="ECO:0007669"/>
    <property type="project" value="UniProtKB-KW"/>
</dbReference>
<protein>
    <submittedName>
        <fullName evidence="4">Tubulin polyglutamylase ttll7</fullName>
    </submittedName>
</protein>
<dbReference type="InterPro" id="IPR004344">
    <property type="entry name" value="TTL/TTLL_fam"/>
</dbReference>
<dbReference type="Gene3D" id="3.30.470.20">
    <property type="entry name" value="ATP-grasp fold, B domain"/>
    <property type="match status" value="1"/>
</dbReference>
<accession>A0A7J6KWU3</accession>
<evidence type="ECO:0000256" key="2">
    <source>
        <dbReference type="ARBA" id="ARBA00022741"/>
    </source>
</evidence>
<evidence type="ECO:0000256" key="1">
    <source>
        <dbReference type="ARBA" id="ARBA00022598"/>
    </source>
</evidence>
<proteinExistence type="predicted"/>
<feature type="non-terminal residue" evidence="4">
    <location>
        <position position="1"/>
    </location>
</feature>
<dbReference type="PANTHER" id="PTHR12241">
    <property type="entry name" value="TUBULIN POLYGLUTAMYLASE"/>
    <property type="match status" value="1"/>
</dbReference>
<comment type="caution">
    <text evidence="4">The sequence shown here is derived from an EMBL/GenBank/DDBJ whole genome shotgun (WGS) entry which is preliminary data.</text>
</comment>
<reference evidence="4 5" key="1">
    <citation type="submission" date="2020-04" db="EMBL/GenBank/DDBJ databases">
        <title>Perkinsus chesapeaki whole genome sequence.</title>
        <authorList>
            <person name="Bogema D.R."/>
        </authorList>
    </citation>
    <scope>NUCLEOTIDE SEQUENCE [LARGE SCALE GENOMIC DNA]</scope>
    <source>
        <strain evidence="4">ATCC PRA-425</strain>
    </source>
</reference>
<evidence type="ECO:0000256" key="3">
    <source>
        <dbReference type="ARBA" id="ARBA00022840"/>
    </source>
</evidence>